<feature type="domain" description="Cell wall hydrolase SleB" evidence="3">
    <location>
        <begin position="120"/>
        <end position="222"/>
    </location>
</feature>
<evidence type="ECO:0000313" key="5">
    <source>
        <dbReference type="Proteomes" id="UP001379235"/>
    </source>
</evidence>
<dbReference type="Gene3D" id="1.10.10.2520">
    <property type="entry name" value="Cell wall hydrolase SleB, domain 1"/>
    <property type="match status" value="1"/>
</dbReference>
<reference evidence="4 5" key="1">
    <citation type="submission" date="2024-03" db="EMBL/GenBank/DDBJ databases">
        <authorList>
            <person name="Jo J.-H."/>
        </authorList>
    </citation>
    <scope>NUCLEOTIDE SEQUENCE [LARGE SCALE GENOMIC DNA]</scope>
    <source>
        <strain evidence="4 5">AS3R-12</strain>
    </source>
</reference>
<feature type="chain" id="PRO_5045806000" evidence="2">
    <location>
        <begin position="30"/>
        <end position="223"/>
    </location>
</feature>
<evidence type="ECO:0000256" key="1">
    <source>
        <dbReference type="SAM" id="MobiDB-lite"/>
    </source>
</evidence>
<dbReference type="InterPro" id="IPR011105">
    <property type="entry name" value="Cell_wall_hydrolase_SleB"/>
</dbReference>
<accession>A0ABU8S9S5</accession>
<name>A0ABU8S9S5_9SPHN</name>
<evidence type="ECO:0000256" key="2">
    <source>
        <dbReference type="SAM" id="SignalP"/>
    </source>
</evidence>
<evidence type="ECO:0000313" key="4">
    <source>
        <dbReference type="EMBL" id="MEJ6010254.1"/>
    </source>
</evidence>
<gene>
    <name evidence="4" type="ORF">WG900_10025</name>
</gene>
<dbReference type="Pfam" id="PF07486">
    <property type="entry name" value="Hydrolase_2"/>
    <property type="match status" value="1"/>
</dbReference>
<dbReference type="Proteomes" id="UP001379235">
    <property type="component" value="Unassembled WGS sequence"/>
</dbReference>
<proteinExistence type="predicted"/>
<dbReference type="GO" id="GO:0016787">
    <property type="term" value="F:hydrolase activity"/>
    <property type="evidence" value="ECO:0007669"/>
    <property type="project" value="UniProtKB-KW"/>
</dbReference>
<comment type="caution">
    <text evidence="4">The sequence shown here is derived from an EMBL/GenBank/DDBJ whole genome shotgun (WGS) entry which is preliminary data.</text>
</comment>
<feature type="compositionally biased region" description="Acidic residues" evidence="1">
    <location>
        <begin position="66"/>
        <end position="79"/>
    </location>
</feature>
<evidence type="ECO:0000259" key="3">
    <source>
        <dbReference type="Pfam" id="PF07486"/>
    </source>
</evidence>
<dbReference type="InterPro" id="IPR042047">
    <property type="entry name" value="SleB_dom1"/>
</dbReference>
<keyword evidence="5" id="KW-1185">Reference proteome</keyword>
<dbReference type="EMBL" id="JBBHJY010000004">
    <property type="protein sequence ID" value="MEJ6010254.1"/>
    <property type="molecule type" value="Genomic_DNA"/>
</dbReference>
<keyword evidence="2" id="KW-0732">Signal</keyword>
<feature type="signal peptide" evidence="2">
    <location>
        <begin position="1"/>
        <end position="29"/>
    </location>
</feature>
<sequence length="223" mass="23710">MSRKTNFAGTVALASMFAFTLFSSEPTGAAALAQDSSNQNDLPALNAPYAANERPDIQVQPIPDSEIPEAPEADADDASPDTAPVSAASLQQLVVKQASSAPLSRELNCLAGAIYFESKSEPLVGQLAVGRVIVARSRSGRFPNSYCGVVYQPSQFSFVRGGTMPAIPKGSQDWKEAVAVAQIAHEGSWKSPVEGAMFFHAARVSPGWRLARVGKLGNHVFYR</sequence>
<keyword evidence="4" id="KW-0378">Hydrolase</keyword>
<protein>
    <submittedName>
        <fullName evidence="4">Cell wall hydrolase</fullName>
    </submittedName>
</protein>
<dbReference type="RefSeq" id="WP_339966784.1">
    <property type="nucleotide sequence ID" value="NZ_JBBHJY010000004.1"/>
</dbReference>
<feature type="region of interest" description="Disordered" evidence="1">
    <location>
        <begin position="32"/>
        <end position="83"/>
    </location>
</feature>
<organism evidence="4 5">
    <name type="scientific">Novosphingobium aquae</name>
    <dbReference type="NCBI Taxonomy" id="3133435"/>
    <lineage>
        <taxon>Bacteria</taxon>
        <taxon>Pseudomonadati</taxon>
        <taxon>Pseudomonadota</taxon>
        <taxon>Alphaproteobacteria</taxon>
        <taxon>Sphingomonadales</taxon>
        <taxon>Sphingomonadaceae</taxon>
        <taxon>Novosphingobium</taxon>
    </lineage>
</organism>